<dbReference type="Proteomes" id="UP000186098">
    <property type="component" value="Unassembled WGS sequence"/>
</dbReference>
<dbReference type="PANTHER" id="PTHR41260">
    <property type="entry name" value="PROTEIN ECSC"/>
    <property type="match status" value="1"/>
</dbReference>
<dbReference type="AlphaFoldDB" id="A0A1N7MUY6"/>
<accession>A0A1N7MUY6</accession>
<dbReference type="RefSeq" id="WP_076367457.1">
    <property type="nucleotide sequence ID" value="NZ_FTOM01000010.1"/>
</dbReference>
<protein>
    <submittedName>
        <fullName evidence="1">EcsC protein family protein</fullName>
    </submittedName>
</protein>
<dbReference type="InterPro" id="IPR024787">
    <property type="entry name" value="EcsC"/>
</dbReference>
<evidence type="ECO:0000313" key="2">
    <source>
        <dbReference type="Proteomes" id="UP000186098"/>
    </source>
</evidence>
<evidence type="ECO:0000313" key="1">
    <source>
        <dbReference type="EMBL" id="SIS89669.1"/>
    </source>
</evidence>
<dbReference type="OrthoDB" id="7569638at2"/>
<keyword evidence="2" id="KW-1185">Reference proteome</keyword>
<dbReference type="STRING" id="407234.SAMN05421795_11017"/>
<proteinExistence type="predicted"/>
<gene>
    <name evidence="1" type="ORF">SAMN05421795_11017</name>
</gene>
<sequence length="258" mass="26988">MTGTELREAVIFEPISDPQVLGALEALAARHRAASGLGMQVLSMVGASAEGLLRRLPGPVRARLDHATEVALERAFHAAAASRGSIADQSDWVNTALATAMGAAGGLGGLPGALAELPFTITVLLRAIQGIAEEHGFDPADPEVRLECLQVMAAAGPLARDDGADVGFLALKVTLTGQSLNTMIARVAPRLAAAMGQKLAAQSAPVLGAVAGAAINWTFTSYYQEIARVHFGLRRLARDQGLDEGLMREELRARILAR</sequence>
<organism evidence="1 2">
    <name type="scientific">Phaeovulum vinaykumarii</name>
    <dbReference type="NCBI Taxonomy" id="407234"/>
    <lineage>
        <taxon>Bacteria</taxon>
        <taxon>Pseudomonadati</taxon>
        <taxon>Pseudomonadota</taxon>
        <taxon>Alphaproteobacteria</taxon>
        <taxon>Rhodobacterales</taxon>
        <taxon>Paracoccaceae</taxon>
        <taxon>Phaeovulum</taxon>
    </lineage>
</organism>
<dbReference type="Pfam" id="PF12787">
    <property type="entry name" value="EcsC"/>
    <property type="match status" value="1"/>
</dbReference>
<reference evidence="2" key="1">
    <citation type="submission" date="2017-01" db="EMBL/GenBank/DDBJ databases">
        <authorList>
            <person name="Varghese N."/>
            <person name="Submissions S."/>
        </authorList>
    </citation>
    <scope>NUCLEOTIDE SEQUENCE [LARGE SCALE GENOMIC DNA]</scope>
    <source>
        <strain evidence="2">DSM 18714</strain>
    </source>
</reference>
<name>A0A1N7MUY6_9RHOB</name>
<dbReference type="PANTHER" id="PTHR41260:SF1">
    <property type="entry name" value="PROTEIN ECSC"/>
    <property type="match status" value="1"/>
</dbReference>
<dbReference type="EMBL" id="FTOM01000010">
    <property type="protein sequence ID" value="SIS89669.1"/>
    <property type="molecule type" value="Genomic_DNA"/>
</dbReference>